<feature type="domain" description="Predicted 3'-5' exonuclease PolB-like" evidence="2">
    <location>
        <begin position="51"/>
        <end position="260"/>
    </location>
</feature>
<reference evidence="3 4" key="1">
    <citation type="submission" date="2019-02" db="EMBL/GenBank/DDBJ databases">
        <title>Deep-cultivation of Planctomycetes and their phenomic and genomic characterization uncovers novel biology.</title>
        <authorList>
            <person name="Wiegand S."/>
            <person name="Jogler M."/>
            <person name="Boedeker C."/>
            <person name="Pinto D."/>
            <person name="Vollmers J."/>
            <person name="Rivas-Marin E."/>
            <person name="Kohn T."/>
            <person name="Peeters S.H."/>
            <person name="Heuer A."/>
            <person name="Rast P."/>
            <person name="Oberbeckmann S."/>
            <person name="Bunk B."/>
            <person name="Jeske O."/>
            <person name="Meyerdierks A."/>
            <person name="Storesund J.E."/>
            <person name="Kallscheuer N."/>
            <person name="Luecker S."/>
            <person name="Lage O.M."/>
            <person name="Pohl T."/>
            <person name="Merkel B.J."/>
            <person name="Hornburger P."/>
            <person name="Mueller R.-W."/>
            <person name="Bruemmer F."/>
            <person name="Labrenz M."/>
            <person name="Spormann A.M."/>
            <person name="Op den Camp H."/>
            <person name="Overmann J."/>
            <person name="Amann R."/>
            <person name="Jetten M.S.M."/>
            <person name="Mascher T."/>
            <person name="Medema M.H."/>
            <person name="Devos D.P."/>
            <person name="Kaster A.-K."/>
            <person name="Ovreas L."/>
            <person name="Rohde M."/>
            <person name="Galperin M.Y."/>
            <person name="Jogler C."/>
        </authorList>
    </citation>
    <scope>NUCLEOTIDE SEQUENCE [LARGE SCALE GENOMIC DNA]</scope>
    <source>
        <strain evidence="3 4">SV_7m_r</strain>
    </source>
</reference>
<keyword evidence="3" id="KW-0540">Nuclease</keyword>
<gene>
    <name evidence="3" type="ORF">SV7mr_02390</name>
</gene>
<keyword evidence="4" id="KW-1185">Reference proteome</keyword>
<keyword evidence="3" id="KW-0378">Hydrolase</keyword>
<dbReference type="CDD" id="cd05782">
    <property type="entry name" value="DNA_polB_like1_exo"/>
    <property type="match status" value="1"/>
</dbReference>
<feature type="region of interest" description="Disordered" evidence="1">
    <location>
        <begin position="267"/>
        <end position="312"/>
    </location>
</feature>
<dbReference type="RefSeq" id="WP_145268430.1">
    <property type="nucleotide sequence ID" value="NZ_CP036272.1"/>
</dbReference>
<evidence type="ECO:0000313" key="3">
    <source>
        <dbReference type="EMBL" id="QDT57754.1"/>
    </source>
</evidence>
<dbReference type="Proteomes" id="UP000315003">
    <property type="component" value="Chromosome"/>
</dbReference>
<dbReference type="Gene3D" id="3.30.420.10">
    <property type="entry name" value="Ribonuclease H-like superfamily/Ribonuclease H"/>
    <property type="match status" value="1"/>
</dbReference>
<dbReference type="InterPro" id="IPR012337">
    <property type="entry name" value="RNaseH-like_sf"/>
</dbReference>
<dbReference type="GO" id="GO:0003676">
    <property type="term" value="F:nucleic acid binding"/>
    <property type="evidence" value="ECO:0007669"/>
    <property type="project" value="InterPro"/>
</dbReference>
<organism evidence="3 4">
    <name type="scientific">Stieleria bergensis</name>
    <dbReference type="NCBI Taxonomy" id="2528025"/>
    <lineage>
        <taxon>Bacteria</taxon>
        <taxon>Pseudomonadati</taxon>
        <taxon>Planctomycetota</taxon>
        <taxon>Planctomycetia</taxon>
        <taxon>Pirellulales</taxon>
        <taxon>Pirellulaceae</taxon>
        <taxon>Stieleria</taxon>
    </lineage>
</organism>
<evidence type="ECO:0000259" key="2">
    <source>
        <dbReference type="Pfam" id="PF10108"/>
    </source>
</evidence>
<name>A0A517SNR6_9BACT</name>
<dbReference type="EMBL" id="CP036272">
    <property type="protein sequence ID" value="QDT57754.1"/>
    <property type="molecule type" value="Genomic_DNA"/>
</dbReference>
<evidence type="ECO:0000313" key="4">
    <source>
        <dbReference type="Proteomes" id="UP000315003"/>
    </source>
</evidence>
<sequence>MSDKITHLVFDCESIADGDLISAVRYPGESLNAAEAVERHQAELLEEKGVTFIPATFQIPIAVVIAKVTADYRLADIVSLDEPKFRSHVITTHFWKGWDLYHRPQWVTFNGRSFDLPLMELAAFRYGIPIPAWFKNDGYRSPRNRFSIDSHLDLQELLTNHSAVRFNGGLNLASKMLGKPGKMSITGDQVQQQWNDGDLIGISDYCRCDVLDTYFVFLRSMVVTGKLSLEDELAITEETRQWIEARAEQCQAYRTYLDHWKGWTDPWESESVESESEPNQSEPNQSEPNQSEPNQGEPNQGEPNQGEPSQSE</sequence>
<dbReference type="OrthoDB" id="272484at2"/>
<protein>
    <submittedName>
        <fullName evidence="3">Putative 3'-5' exonuclease related to the exonuclease domain of PolB</fullName>
    </submittedName>
</protein>
<feature type="compositionally biased region" description="Polar residues" evidence="1">
    <location>
        <begin position="296"/>
        <end position="312"/>
    </location>
</feature>
<dbReference type="GO" id="GO:0004527">
    <property type="term" value="F:exonuclease activity"/>
    <property type="evidence" value="ECO:0007669"/>
    <property type="project" value="UniProtKB-KW"/>
</dbReference>
<evidence type="ECO:0000256" key="1">
    <source>
        <dbReference type="SAM" id="MobiDB-lite"/>
    </source>
</evidence>
<feature type="compositionally biased region" description="Acidic residues" evidence="1">
    <location>
        <begin position="267"/>
        <end position="276"/>
    </location>
</feature>
<dbReference type="InterPro" id="IPR036397">
    <property type="entry name" value="RNaseH_sf"/>
</dbReference>
<feature type="compositionally biased region" description="Low complexity" evidence="1">
    <location>
        <begin position="277"/>
        <end position="295"/>
    </location>
</feature>
<dbReference type="SUPFAM" id="SSF53098">
    <property type="entry name" value="Ribonuclease H-like"/>
    <property type="match status" value="1"/>
</dbReference>
<proteinExistence type="predicted"/>
<accession>A0A517SNR6</accession>
<dbReference type="Pfam" id="PF10108">
    <property type="entry name" value="DNA_pol_B_exo2"/>
    <property type="match status" value="1"/>
</dbReference>
<keyword evidence="3" id="KW-0269">Exonuclease</keyword>
<dbReference type="InterPro" id="IPR019288">
    <property type="entry name" value="3'-5'_exonuclease_PolB-like"/>
</dbReference>
<dbReference type="AlphaFoldDB" id="A0A517SNR6"/>